<dbReference type="EMBL" id="NCVQ01000041">
    <property type="protein sequence ID" value="PWZ04724.1"/>
    <property type="molecule type" value="Genomic_DNA"/>
</dbReference>
<dbReference type="Proteomes" id="UP000251960">
    <property type="component" value="Unassembled WGS sequence"/>
</dbReference>
<evidence type="ECO:0000313" key="1">
    <source>
        <dbReference type="EMBL" id="PWZ04724.1"/>
    </source>
</evidence>
<accession>A0A3L6D839</accession>
<dbReference type="AlphaFoldDB" id="A0A3L6D839"/>
<proteinExistence type="predicted"/>
<protein>
    <submittedName>
        <fullName evidence="1">Uncharacterized protein</fullName>
    </submittedName>
</protein>
<comment type="caution">
    <text evidence="1">The sequence shown here is derived from an EMBL/GenBank/DDBJ whole genome shotgun (WGS) entry which is preliminary data.</text>
</comment>
<gene>
    <name evidence="1" type="ORF">Zm00014a_006062</name>
</gene>
<evidence type="ECO:0000313" key="2">
    <source>
        <dbReference type="Proteomes" id="UP000251960"/>
    </source>
</evidence>
<reference evidence="1 2" key="1">
    <citation type="journal article" date="2018" name="Nat. Genet.">
        <title>Extensive intraspecific gene order and gene structural variations between Mo17 and other maize genomes.</title>
        <authorList>
            <person name="Sun S."/>
            <person name="Zhou Y."/>
            <person name="Chen J."/>
            <person name="Shi J."/>
            <person name="Zhao H."/>
            <person name="Zhao H."/>
            <person name="Song W."/>
            <person name="Zhang M."/>
            <person name="Cui Y."/>
            <person name="Dong X."/>
            <person name="Liu H."/>
            <person name="Ma X."/>
            <person name="Jiao Y."/>
            <person name="Wang B."/>
            <person name="Wei X."/>
            <person name="Stein J.C."/>
            <person name="Glaubitz J.C."/>
            <person name="Lu F."/>
            <person name="Yu G."/>
            <person name="Liang C."/>
            <person name="Fengler K."/>
            <person name="Li B."/>
            <person name="Rafalski A."/>
            <person name="Schnable P.S."/>
            <person name="Ware D.H."/>
            <person name="Buckler E.S."/>
            <person name="Lai J."/>
        </authorList>
    </citation>
    <scope>NUCLEOTIDE SEQUENCE [LARGE SCALE GENOMIC DNA]</scope>
    <source>
        <strain evidence="2">cv. Missouri 17</strain>
        <tissue evidence="1">Seedling</tissue>
    </source>
</reference>
<sequence length="21" mass="2503">MVYPFLRPHSCGSLRHRVCPF</sequence>
<name>A0A3L6D839_MAIZE</name>
<organism evidence="1 2">
    <name type="scientific">Zea mays</name>
    <name type="common">Maize</name>
    <dbReference type="NCBI Taxonomy" id="4577"/>
    <lineage>
        <taxon>Eukaryota</taxon>
        <taxon>Viridiplantae</taxon>
        <taxon>Streptophyta</taxon>
        <taxon>Embryophyta</taxon>
        <taxon>Tracheophyta</taxon>
        <taxon>Spermatophyta</taxon>
        <taxon>Magnoliopsida</taxon>
        <taxon>Liliopsida</taxon>
        <taxon>Poales</taxon>
        <taxon>Poaceae</taxon>
        <taxon>PACMAD clade</taxon>
        <taxon>Panicoideae</taxon>
        <taxon>Andropogonodae</taxon>
        <taxon>Andropogoneae</taxon>
        <taxon>Tripsacinae</taxon>
        <taxon>Zea</taxon>
    </lineage>
</organism>